<sequence>NRSMRQFCTLNSPSWTCTNVVNDSAEKVTYASSRYRELLLAVELTTAITQGQDALPPLTVTATITNSISSASNTTTTTSINYSSTTVIPLHFPIVTKDAKDKDIHWGAELVTVDSSEVTTYMVKCIDPKKAAIKDCESFYRGGITVMTGPTMYGYGFSYSVSSVDEHTKNYQCTHPPSSLLANSQDDIGKCTSIYGPTLSPTTMVTTSVTSMSASLANTTPVTVTEGAWMLSPMATEGKAREGGAVALDPRWRVEMGDVGVVFFAGLVGVVVGVLGVLL</sequence>
<evidence type="ECO:0000313" key="2">
    <source>
        <dbReference type="EMBL" id="KAK3398729.1"/>
    </source>
</evidence>
<proteinExistence type="predicted"/>
<name>A0AAE0PF89_SORBR</name>
<accession>A0AAE0PF89</accession>
<reference evidence="2" key="1">
    <citation type="journal article" date="2023" name="Mol. Phylogenet. Evol.">
        <title>Genome-scale phylogeny and comparative genomics of the fungal order Sordariales.</title>
        <authorList>
            <person name="Hensen N."/>
            <person name="Bonometti L."/>
            <person name="Westerberg I."/>
            <person name="Brannstrom I.O."/>
            <person name="Guillou S."/>
            <person name="Cros-Aarteil S."/>
            <person name="Calhoun S."/>
            <person name="Haridas S."/>
            <person name="Kuo A."/>
            <person name="Mondo S."/>
            <person name="Pangilinan J."/>
            <person name="Riley R."/>
            <person name="LaButti K."/>
            <person name="Andreopoulos B."/>
            <person name="Lipzen A."/>
            <person name="Chen C."/>
            <person name="Yan M."/>
            <person name="Daum C."/>
            <person name="Ng V."/>
            <person name="Clum A."/>
            <person name="Steindorff A."/>
            <person name="Ohm R.A."/>
            <person name="Martin F."/>
            <person name="Silar P."/>
            <person name="Natvig D.O."/>
            <person name="Lalanne C."/>
            <person name="Gautier V."/>
            <person name="Ament-Velasquez S.L."/>
            <person name="Kruys A."/>
            <person name="Hutchinson M.I."/>
            <person name="Powell A.J."/>
            <person name="Barry K."/>
            <person name="Miller A.N."/>
            <person name="Grigoriev I.V."/>
            <person name="Debuchy R."/>
            <person name="Gladieux P."/>
            <person name="Hiltunen Thoren M."/>
            <person name="Johannesson H."/>
        </authorList>
    </citation>
    <scope>NUCLEOTIDE SEQUENCE</scope>
    <source>
        <strain evidence="2">FGSC 1904</strain>
    </source>
</reference>
<keyword evidence="1" id="KW-1133">Transmembrane helix</keyword>
<dbReference type="EMBL" id="JAUTDP010000006">
    <property type="protein sequence ID" value="KAK3398729.1"/>
    <property type="molecule type" value="Genomic_DNA"/>
</dbReference>
<feature type="non-terminal residue" evidence="2">
    <location>
        <position position="1"/>
    </location>
</feature>
<reference evidence="2" key="2">
    <citation type="submission" date="2023-07" db="EMBL/GenBank/DDBJ databases">
        <authorList>
            <consortium name="Lawrence Berkeley National Laboratory"/>
            <person name="Haridas S."/>
            <person name="Hensen N."/>
            <person name="Bonometti L."/>
            <person name="Westerberg I."/>
            <person name="Brannstrom I.O."/>
            <person name="Guillou S."/>
            <person name="Cros-Aarteil S."/>
            <person name="Calhoun S."/>
            <person name="Kuo A."/>
            <person name="Mondo S."/>
            <person name="Pangilinan J."/>
            <person name="Riley R."/>
            <person name="LaButti K."/>
            <person name="Andreopoulos B."/>
            <person name="Lipzen A."/>
            <person name="Chen C."/>
            <person name="Yanf M."/>
            <person name="Daum C."/>
            <person name="Ng V."/>
            <person name="Clum A."/>
            <person name="Steindorff A."/>
            <person name="Ohm R."/>
            <person name="Martin F."/>
            <person name="Silar P."/>
            <person name="Natvig D."/>
            <person name="Lalanne C."/>
            <person name="Gautier V."/>
            <person name="Ament-velasquez S.L."/>
            <person name="Kruys A."/>
            <person name="Hutchinson M.I."/>
            <person name="Powell A.J."/>
            <person name="Barry K."/>
            <person name="Miller A.N."/>
            <person name="Grigoriev I.V."/>
            <person name="Debuchy R."/>
            <person name="Gladieux P."/>
            <person name="Thoren M.H."/>
            <person name="Johannesson H."/>
        </authorList>
    </citation>
    <scope>NUCLEOTIDE SEQUENCE</scope>
    <source>
        <strain evidence="2">FGSC 1904</strain>
    </source>
</reference>
<protein>
    <submittedName>
        <fullName evidence="2">Uncharacterized protein</fullName>
    </submittedName>
</protein>
<comment type="caution">
    <text evidence="2">The sequence shown here is derived from an EMBL/GenBank/DDBJ whole genome shotgun (WGS) entry which is preliminary data.</text>
</comment>
<evidence type="ECO:0000313" key="3">
    <source>
        <dbReference type="Proteomes" id="UP001281003"/>
    </source>
</evidence>
<gene>
    <name evidence="2" type="ORF">B0T20DRAFT_353190</name>
</gene>
<dbReference type="AlphaFoldDB" id="A0AAE0PF89"/>
<feature type="transmembrane region" description="Helical" evidence="1">
    <location>
        <begin position="259"/>
        <end position="278"/>
    </location>
</feature>
<evidence type="ECO:0000256" key="1">
    <source>
        <dbReference type="SAM" id="Phobius"/>
    </source>
</evidence>
<keyword evidence="1" id="KW-0812">Transmembrane</keyword>
<keyword evidence="3" id="KW-1185">Reference proteome</keyword>
<dbReference type="Proteomes" id="UP001281003">
    <property type="component" value="Unassembled WGS sequence"/>
</dbReference>
<keyword evidence="1" id="KW-0472">Membrane</keyword>
<organism evidence="2 3">
    <name type="scientific">Sordaria brevicollis</name>
    <dbReference type="NCBI Taxonomy" id="83679"/>
    <lineage>
        <taxon>Eukaryota</taxon>
        <taxon>Fungi</taxon>
        <taxon>Dikarya</taxon>
        <taxon>Ascomycota</taxon>
        <taxon>Pezizomycotina</taxon>
        <taxon>Sordariomycetes</taxon>
        <taxon>Sordariomycetidae</taxon>
        <taxon>Sordariales</taxon>
        <taxon>Sordariaceae</taxon>
        <taxon>Sordaria</taxon>
    </lineage>
</organism>